<evidence type="ECO:0000256" key="8">
    <source>
        <dbReference type="ARBA" id="ARBA00022889"/>
    </source>
</evidence>
<evidence type="ECO:0000313" key="17">
    <source>
        <dbReference type="EMBL" id="TGZ57946.1"/>
    </source>
</evidence>
<evidence type="ECO:0000256" key="6">
    <source>
        <dbReference type="ARBA" id="ARBA00022737"/>
    </source>
</evidence>
<feature type="domain" description="Cadherin" evidence="16">
    <location>
        <begin position="66"/>
        <end position="187"/>
    </location>
</feature>
<comment type="caution">
    <text evidence="17">The sequence shown here is derived from an EMBL/GenBank/DDBJ whole genome shotgun (WGS) entry which is preliminary data.</text>
</comment>
<gene>
    <name evidence="17" type="ORF">CRM22_009800</name>
</gene>
<keyword evidence="3 14" id="KW-0812">Transmembrane</keyword>
<protein>
    <recommendedName>
        <fullName evidence="16">Cadherin domain-containing protein</fullName>
    </recommendedName>
</protein>
<evidence type="ECO:0000256" key="13">
    <source>
        <dbReference type="SAM" id="MobiDB-lite"/>
    </source>
</evidence>
<evidence type="ECO:0000256" key="10">
    <source>
        <dbReference type="ARBA" id="ARBA00023136"/>
    </source>
</evidence>
<dbReference type="PRINTS" id="PR00205">
    <property type="entry name" value="CADHERIN"/>
</dbReference>
<evidence type="ECO:0000256" key="4">
    <source>
        <dbReference type="ARBA" id="ARBA00022723"/>
    </source>
</evidence>
<keyword evidence="8" id="KW-0130">Cell adhesion</keyword>
<dbReference type="GO" id="GO:0007156">
    <property type="term" value="P:homophilic cell adhesion via plasma membrane adhesion molecules"/>
    <property type="evidence" value="ECO:0007669"/>
    <property type="project" value="InterPro"/>
</dbReference>
<evidence type="ECO:0000256" key="15">
    <source>
        <dbReference type="SAM" id="SignalP"/>
    </source>
</evidence>
<feature type="signal peptide" evidence="15">
    <location>
        <begin position="1"/>
        <end position="18"/>
    </location>
</feature>
<dbReference type="OrthoDB" id="6252479at2759"/>
<evidence type="ECO:0000256" key="2">
    <source>
        <dbReference type="ARBA" id="ARBA00022475"/>
    </source>
</evidence>
<dbReference type="GO" id="GO:0016477">
    <property type="term" value="P:cell migration"/>
    <property type="evidence" value="ECO:0007669"/>
    <property type="project" value="TreeGrafter"/>
</dbReference>
<feature type="domain" description="Cadherin" evidence="16">
    <location>
        <begin position="536"/>
        <end position="654"/>
    </location>
</feature>
<dbReference type="InterPro" id="IPR039808">
    <property type="entry name" value="Cadherin"/>
</dbReference>
<keyword evidence="11" id="KW-0325">Glycoprotein</keyword>
<evidence type="ECO:0000256" key="7">
    <source>
        <dbReference type="ARBA" id="ARBA00022837"/>
    </source>
</evidence>
<dbReference type="Proteomes" id="UP000308267">
    <property type="component" value="Unassembled WGS sequence"/>
</dbReference>
<evidence type="ECO:0000256" key="3">
    <source>
        <dbReference type="ARBA" id="ARBA00022692"/>
    </source>
</evidence>
<dbReference type="InterPro" id="IPR020894">
    <property type="entry name" value="Cadherin_CS"/>
</dbReference>
<dbReference type="Pfam" id="PF00028">
    <property type="entry name" value="Cadherin"/>
    <property type="match status" value="4"/>
</dbReference>
<reference evidence="17 18" key="1">
    <citation type="journal article" date="2019" name="BMC Genomics">
        <title>New insights from Opisthorchis felineus genome: update on genomics of the epidemiologically important liver flukes.</title>
        <authorList>
            <person name="Ershov N.I."/>
            <person name="Mordvinov V.A."/>
            <person name="Prokhortchouk E.B."/>
            <person name="Pakharukova M.Y."/>
            <person name="Gunbin K.V."/>
            <person name="Ustyantsev K."/>
            <person name="Genaev M.A."/>
            <person name="Blinov A.G."/>
            <person name="Mazur A."/>
            <person name="Boulygina E."/>
            <person name="Tsygankova S."/>
            <person name="Khrameeva E."/>
            <person name="Chekanov N."/>
            <person name="Fan G."/>
            <person name="Xiao A."/>
            <person name="Zhang H."/>
            <person name="Xu X."/>
            <person name="Yang H."/>
            <person name="Solovyev V."/>
            <person name="Lee S.M."/>
            <person name="Liu X."/>
            <person name="Afonnikov D.A."/>
            <person name="Skryabin K.G."/>
        </authorList>
    </citation>
    <scope>NUCLEOTIDE SEQUENCE [LARGE SCALE GENOMIC DNA]</scope>
    <source>
        <strain evidence="17">AK-0245</strain>
        <tissue evidence="17">Whole organism</tissue>
    </source>
</reference>
<feature type="chain" id="PRO_5020348587" description="Cadherin domain-containing protein" evidence="15">
    <location>
        <begin position="19"/>
        <end position="1509"/>
    </location>
</feature>
<dbReference type="FunFam" id="2.60.40.60:FF:000123">
    <property type="entry name" value="Protocadherin beta 4"/>
    <property type="match status" value="1"/>
</dbReference>
<evidence type="ECO:0000256" key="14">
    <source>
        <dbReference type="SAM" id="Phobius"/>
    </source>
</evidence>
<organism evidence="17 18">
    <name type="scientific">Opisthorchis felineus</name>
    <dbReference type="NCBI Taxonomy" id="147828"/>
    <lineage>
        <taxon>Eukaryota</taxon>
        <taxon>Metazoa</taxon>
        <taxon>Spiralia</taxon>
        <taxon>Lophotrochozoa</taxon>
        <taxon>Platyhelminthes</taxon>
        <taxon>Trematoda</taxon>
        <taxon>Digenea</taxon>
        <taxon>Opisthorchiida</taxon>
        <taxon>Opisthorchiata</taxon>
        <taxon>Opisthorchiidae</taxon>
        <taxon>Opisthorchis</taxon>
    </lineage>
</organism>
<dbReference type="STRING" id="147828.A0A4S2L6Q9"/>
<evidence type="ECO:0000256" key="5">
    <source>
        <dbReference type="ARBA" id="ARBA00022729"/>
    </source>
</evidence>
<sequence>MILLFFLFCQSWITLVSIQTRFDRYSPGGLVQLSHTCVVYDETPGNRVLSDDLNGNPCSLLSPTQFTMDSGGVSVNTKIISTANPLAHYFSIQPINFTVVTTQRIDREKFCAKYASGSSDGGQSAGITRCCANRRRDCDLSVTILIQLSRTLSRQQMNASVDHLEKQSHFLRLSIRLVDINDNAPRFQAPTKQIFVSEGIKVGTRLQLPLAEDADSEDYGIVRYYLHSQNDDTFELVQVAPVSSGAMPGISHPGNVYQSLGSYDTLMARSSYYPDSISNVADAPFLSQSPSQLYLKLARPLDWETKKSYKYVLIAEDNGSPSLTGQMELQVIVTDENDNHPVFQNKTYTISIPENAAEGRRLIQLVAYDPDEGRAGKVIYSLADSVQESSYSGHFKKQSTAYETSRTIQNSSGPFLIEPLSGWLILNGKLDYERSKHHLIRVVVRDEAGHPGFDESVVNLMVTDVNDVAPFITVEPVLDISLRGTRDQKKSAENTLDLYIQEVSGWVAVENEPLLLSSNDQFSSSQGQTSSLLAFVAVSDPDTGIGGQVQCGLKQDTKSDGHSMVNYQAQNSKSSFQSSSGTNQIHMATISGQFHFNPISRTQFELKTVGGFDHERNALEQVVIVCMDFGEPSLSSSFTIKVHVEDINDNAPQFMQPVYQFSMEENRPSDTVISKVVASDQDSGQNAKIEYFLDNTDTEFFRINAEDGTIHAKTSFDRELRQNYRFQVFARDQGIHRQLTGTTTVEVNVLDTNDNAPMFVGLDSDNCYKFRVAENEPANTHVGILLGTDMDTEENAQLRFRLVTSTSVFKLDSVTGELTTIQSLDRERQSEYELVAMLLDKGRPQQSATAKILIQVTDMNDHDPIIVFPANGRGNVSVSFREPPGEVVARIEARDPDEGHNSLLHYSLIKGNRNSIFRLGSTSAELIIDRDLDESYVGTYTLNILIQDAGVPPRSSQVQLTVQVTDSPARIYSHRYLNIRGKQTSSEEHSNPTGKYQRVDGLPVRQDDRADKSAGLTSSENSIVSAGAILVAIVALSCAIILVLLGITVYLCGKKGFGMRRAYVYNRNRRNNCEDLNRTTGLDLYKATTLNAKPIEVDTNNSTPLHFPETVFVDPKSGTLLRCPVGSFSSTAASNLQDYGDHKLIRMSTPVAYESYTTCLPVNERVPHSGNYETFHAPHILVPILPSQMLENSGETVASGIGGNRKQDFPNSVGYAAKPGAIARTSEVSTARGCMMESTRFTQSLKVRRTDREDSCESPVSEGSTIKHQGNHIYRAPKMRTSRSWESLLTLSNPKQKSIHLEDHSTGNAGKPQFPSFSPLRNDKPKKVQDLHWRVTWNPVLDNREQSHQTEPNVSTFLPHTPRQIATKGQTDLRRSQCLPGQIERCTPQTTRHLVLPPGSFTGAIEDKEGYSRLIRETRQFNAPLARCAIQQSCDSPCMDPLCTRNRQASSDELIDLQSRNGNLIDLAGSDSQNSTCSQICDCPVDVNESVQHFQSLNSISLGEQAEFV</sequence>
<dbReference type="PROSITE" id="PS50268">
    <property type="entry name" value="CADHERIN_2"/>
    <property type="match status" value="7"/>
</dbReference>
<dbReference type="GO" id="GO:0005509">
    <property type="term" value="F:calcium ion binding"/>
    <property type="evidence" value="ECO:0007669"/>
    <property type="project" value="UniProtKB-UniRule"/>
</dbReference>
<keyword evidence="10 14" id="KW-0472">Membrane</keyword>
<dbReference type="FunFam" id="2.60.40.60:FF:000020">
    <property type="entry name" value="Dachsous cadherin-related 1b"/>
    <property type="match status" value="1"/>
</dbReference>
<dbReference type="PANTHER" id="PTHR24027:SF423">
    <property type="entry name" value="PROTOCADHERIN-16"/>
    <property type="match status" value="1"/>
</dbReference>
<dbReference type="InterPro" id="IPR015919">
    <property type="entry name" value="Cadherin-like_sf"/>
</dbReference>
<dbReference type="EMBL" id="SJOL01009380">
    <property type="protein sequence ID" value="TGZ57946.1"/>
    <property type="molecule type" value="Genomic_DNA"/>
</dbReference>
<feature type="region of interest" description="Disordered" evidence="13">
    <location>
        <begin position="1298"/>
        <end position="1322"/>
    </location>
</feature>
<feature type="region of interest" description="Disordered" evidence="13">
    <location>
        <begin position="1246"/>
        <end position="1279"/>
    </location>
</feature>
<dbReference type="PROSITE" id="PS00232">
    <property type="entry name" value="CADHERIN_1"/>
    <property type="match status" value="5"/>
</dbReference>
<evidence type="ECO:0000259" key="16">
    <source>
        <dbReference type="PROSITE" id="PS50268"/>
    </source>
</evidence>
<evidence type="ECO:0000256" key="12">
    <source>
        <dbReference type="PROSITE-ProRule" id="PRU00043"/>
    </source>
</evidence>
<feature type="domain" description="Cadherin" evidence="16">
    <location>
        <begin position="764"/>
        <end position="866"/>
    </location>
</feature>
<comment type="subcellular location">
    <subcellularLocation>
        <location evidence="1">Cell membrane</location>
        <topology evidence="1">Single-pass type I membrane protein</topology>
    </subcellularLocation>
</comment>
<feature type="domain" description="Cadherin" evidence="16">
    <location>
        <begin position="655"/>
        <end position="759"/>
    </location>
</feature>
<dbReference type="Gene3D" id="2.60.40.60">
    <property type="entry name" value="Cadherins"/>
    <property type="match status" value="7"/>
</dbReference>
<keyword evidence="4" id="KW-0479">Metal-binding</keyword>
<dbReference type="GO" id="GO:0045296">
    <property type="term" value="F:cadherin binding"/>
    <property type="evidence" value="ECO:0007669"/>
    <property type="project" value="TreeGrafter"/>
</dbReference>
<dbReference type="FunFam" id="2.60.40.60:FF:000004">
    <property type="entry name" value="Protocadherin 1 gamma 2"/>
    <property type="match status" value="1"/>
</dbReference>
<dbReference type="InterPro" id="IPR002126">
    <property type="entry name" value="Cadherin-like_dom"/>
</dbReference>
<feature type="region of interest" description="Disordered" evidence="13">
    <location>
        <begin position="982"/>
        <end position="1004"/>
    </location>
</feature>
<keyword evidence="7 12" id="KW-0106">Calcium</keyword>
<accession>A0A4S2L6Q9</accession>
<evidence type="ECO:0000256" key="1">
    <source>
        <dbReference type="ARBA" id="ARBA00004251"/>
    </source>
</evidence>
<proteinExistence type="predicted"/>
<name>A0A4S2L6Q9_OPIFE</name>
<dbReference type="GO" id="GO:0008013">
    <property type="term" value="F:beta-catenin binding"/>
    <property type="evidence" value="ECO:0007669"/>
    <property type="project" value="TreeGrafter"/>
</dbReference>
<keyword evidence="2" id="KW-1003">Cell membrane</keyword>
<evidence type="ECO:0000313" key="18">
    <source>
        <dbReference type="Proteomes" id="UP000308267"/>
    </source>
</evidence>
<keyword evidence="6" id="KW-0677">Repeat</keyword>
<feature type="domain" description="Cadherin" evidence="16">
    <location>
        <begin position="876"/>
        <end position="976"/>
    </location>
</feature>
<keyword evidence="18" id="KW-1185">Reference proteome</keyword>
<dbReference type="PANTHER" id="PTHR24027">
    <property type="entry name" value="CADHERIN-23"/>
    <property type="match status" value="1"/>
</dbReference>
<keyword evidence="9 14" id="KW-1133">Transmembrane helix</keyword>
<evidence type="ECO:0000256" key="9">
    <source>
        <dbReference type="ARBA" id="ARBA00022989"/>
    </source>
</evidence>
<feature type="domain" description="Cadherin" evidence="16">
    <location>
        <begin position="188"/>
        <end position="343"/>
    </location>
</feature>
<feature type="transmembrane region" description="Helical" evidence="14">
    <location>
        <begin position="1026"/>
        <end position="1051"/>
    </location>
</feature>
<dbReference type="SMART" id="SM00112">
    <property type="entry name" value="CA"/>
    <property type="match status" value="6"/>
</dbReference>
<dbReference type="GO" id="GO:0016342">
    <property type="term" value="C:catenin complex"/>
    <property type="evidence" value="ECO:0007669"/>
    <property type="project" value="TreeGrafter"/>
</dbReference>
<dbReference type="SUPFAM" id="SSF49313">
    <property type="entry name" value="Cadherin-like"/>
    <property type="match status" value="6"/>
</dbReference>
<dbReference type="CDD" id="cd11304">
    <property type="entry name" value="Cadherin_repeat"/>
    <property type="match status" value="6"/>
</dbReference>
<keyword evidence="5 15" id="KW-0732">Signal</keyword>
<feature type="domain" description="Cadherin" evidence="16">
    <location>
        <begin position="344"/>
        <end position="472"/>
    </location>
</feature>
<evidence type="ECO:0000256" key="11">
    <source>
        <dbReference type="ARBA" id="ARBA00023180"/>
    </source>
</evidence>